<dbReference type="NCBIfam" id="TIGR03011">
    <property type="entry name" value="sulf_tusB_dsrH"/>
    <property type="match status" value="1"/>
</dbReference>
<proteinExistence type="predicted"/>
<keyword evidence="1" id="KW-0808">Transferase</keyword>
<sequence length="87" mass="9824">MLYTFSKAQYDSQSLNAILDNITDDDVVVLWQDGVLQAVKSPQLFATKRVFVLQNDVVARALSVSFPMISLSEFVKLSEQHFPQLAF</sequence>
<dbReference type="OrthoDB" id="7064722at2"/>
<dbReference type="GO" id="GO:0016740">
    <property type="term" value="F:transferase activity"/>
    <property type="evidence" value="ECO:0007669"/>
    <property type="project" value="UniProtKB-KW"/>
</dbReference>
<name>A0A328C1K2_9PAST</name>
<dbReference type="RefSeq" id="WP_111748858.1">
    <property type="nucleotide sequence ID" value="NZ_PTPX01000001.1"/>
</dbReference>
<dbReference type="EMBL" id="PTPX01000001">
    <property type="protein sequence ID" value="RAL19795.1"/>
    <property type="molecule type" value="Genomic_DNA"/>
</dbReference>
<organism evidence="1 2">
    <name type="scientific">Glaesserella australis</name>
    <dbReference type="NCBI Taxonomy" id="2094024"/>
    <lineage>
        <taxon>Bacteria</taxon>
        <taxon>Pseudomonadati</taxon>
        <taxon>Pseudomonadota</taxon>
        <taxon>Gammaproteobacteria</taxon>
        <taxon>Pasteurellales</taxon>
        <taxon>Pasteurellaceae</taxon>
        <taxon>Glaesserella</taxon>
    </lineage>
</organism>
<protein>
    <submittedName>
        <fullName evidence="1">Sulfurtransferase complex subunit TusB</fullName>
    </submittedName>
</protein>
<dbReference type="GO" id="GO:0002143">
    <property type="term" value="P:tRNA wobble position uridine thiolation"/>
    <property type="evidence" value="ECO:0007669"/>
    <property type="project" value="InterPro"/>
</dbReference>
<keyword evidence="2" id="KW-1185">Reference proteome</keyword>
<dbReference type="GO" id="GO:0005737">
    <property type="term" value="C:cytoplasm"/>
    <property type="evidence" value="ECO:0007669"/>
    <property type="project" value="InterPro"/>
</dbReference>
<dbReference type="InterPro" id="IPR027396">
    <property type="entry name" value="DsrEFH-like"/>
</dbReference>
<evidence type="ECO:0000313" key="2">
    <source>
        <dbReference type="Proteomes" id="UP000248689"/>
    </source>
</evidence>
<accession>A0A328C1K2</accession>
<evidence type="ECO:0000313" key="1">
    <source>
        <dbReference type="EMBL" id="RAL19795.1"/>
    </source>
</evidence>
<gene>
    <name evidence="1" type="primary">dsrH</name>
    <name evidence="1" type="ORF">C5N92_00010</name>
</gene>
<dbReference type="Gene3D" id="3.40.1260.10">
    <property type="entry name" value="DsrEFH-like"/>
    <property type="match status" value="1"/>
</dbReference>
<dbReference type="SUPFAM" id="SSF75169">
    <property type="entry name" value="DsrEFH-like"/>
    <property type="match status" value="1"/>
</dbReference>
<dbReference type="Proteomes" id="UP000248689">
    <property type="component" value="Unassembled WGS sequence"/>
</dbReference>
<dbReference type="Pfam" id="PF04077">
    <property type="entry name" value="DsrH"/>
    <property type="match status" value="1"/>
</dbReference>
<comment type="caution">
    <text evidence="1">The sequence shown here is derived from an EMBL/GenBank/DDBJ whole genome shotgun (WGS) entry which is preliminary data.</text>
</comment>
<reference evidence="2" key="1">
    <citation type="submission" date="2018-02" db="EMBL/GenBank/DDBJ databases">
        <title>Glaesserella australis sp. nov., isolated from the lungs of pigs.</title>
        <authorList>
            <person name="Turni C."/>
            <person name="Christensen H."/>
        </authorList>
    </citation>
    <scope>NUCLEOTIDE SEQUENCE [LARGE SCALE GENOMIC DNA]</scope>
    <source>
        <strain evidence="2">HS4635</strain>
    </source>
</reference>
<dbReference type="AlphaFoldDB" id="A0A328C1K2"/>
<dbReference type="InterPro" id="IPR007215">
    <property type="entry name" value="Sulphur_relay_TusB/DsrH"/>
</dbReference>